<evidence type="ECO:0000256" key="1">
    <source>
        <dbReference type="SAM" id="MobiDB-lite"/>
    </source>
</evidence>
<dbReference type="Pfam" id="PF13020">
    <property type="entry name" value="NOV_C"/>
    <property type="match status" value="1"/>
</dbReference>
<feature type="region of interest" description="Disordered" evidence="1">
    <location>
        <begin position="270"/>
        <end position="299"/>
    </location>
</feature>
<evidence type="ECO:0000313" key="4">
    <source>
        <dbReference type="Proteomes" id="UP000832097"/>
    </source>
</evidence>
<dbReference type="InterPro" id="IPR024975">
    <property type="entry name" value="NOV_C"/>
</dbReference>
<name>A0ABY4C0D9_9MICO</name>
<feature type="domain" description="Protein NO VEIN C-terminal" evidence="2">
    <location>
        <begin position="140"/>
        <end position="214"/>
    </location>
</feature>
<keyword evidence="4" id="KW-1185">Reference proteome</keyword>
<evidence type="ECO:0000259" key="2">
    <source>
        <dbReference type="Pfam" id="PF13020"/>
    </source>
</evidence>
<dbReference type="RefSeq" id="WP_243557162.1">
    <property type="nucleotide sequence ID" value="NZ_CP094528.1"/>
</dbReference>
<organism evidence="3 4">
    <name type="scientific">Agromyces larvae</name>
    <dbReference type="NCBI Taxonomy" id="2929802"/>
    <lineage>
        <taxon>Bacteria</taxon>
        <taxon>Bacillati</taxon>
        <taxon>Actinomycetota</taxon>
        <taxon>Actinomycetes</taxon>
        <taxon>Micrococcales</taxon>
        <taxon>Microbacteriaceae</taxon>
        <taxon>Agromyces</taxon>
    </lineage>
</organism>
<proteinExistence type="predicted"/>
<sequence>MRLPPEPVLLAAKRWLELLPSSGGLARAQALLTSHPAYDDLTPTQYATALAWMREVGLVNSLESDTPAALRILGALFEHGKLPWVRDADQLVSEPGELPTDVLGVAAALGLDGDAVYAQLVSSWGKVDTTARERVGAAGEAALVELLKSRTTGRVEQVSAWSDGYGYDIEVVRGGNADHLEVKSTTRQGRIAVYLSRHEFDVMRRDESWSLVLVRLNPELVVVGIGVVPNQWIIEHAPRDVDASASWATCKLEIPPEVVEDGIPRMREALTDPLPSWQQTPDPDSRIEDVERSIPEEPD</sequence>
<reference evidence="3 4" key="1">
    <citation type="submission" date="2022-03" db="EMBL/GenBank/DDBJ databases">
        <title>Mucilaginibacter sp. isolated from the gut of Protaetia brevitarsis seulensis larvae.</title>
        <authorList>
            <person name="Won M."/>
            <person name="Kim S.-J."/>
            <person name="Kwon S.-W."/>
        </authorList>
    </citation>
    <scope>NUCLEOTIDE SEQUENCE [LARGE SCALE GENOMIC DNA]</scope>
    <source>
        <strain evidence="3 4">CFWR-12</strain>
    </source>
</reference>
<evidence type="ECO:0000313" key="3">
    <source>
        <dbReference type="EMBL" id="UOE44960.1"/>
    </source>
</evidence>
<accession>A0ABY4C0D9</accession>
<gene>
    <name evidence="3" type="ORF">MTO99_04045</name>
</gene>
<dbReference type="Proteomes" id="UP000832097">
    <property type="component" value="Chromosome"/>
</dbReference>
<dbReference type="EMBL" id="CP094528">
    <property type="protein sequence ID" value="UOE44960.1"/>
    <property type="molecule type" value="Genomic_DNA"/>
</dbReference>
<feature type="compositionally biased region" description="Basic and acidic residues" evidence="1">
    <location>
        <begin position="283"/>
        <end position="299"/>
    </location>
</feature>
<protein>
    <submittedName>
        <fullName evidence="3">DUF3883 domain-containing protein</fullName>
    </submittedName>
</protein>